<organism evidence="1 2">
    <name type="scientific">Agrilactobacillus yilanensis</name>
    <dbReference type="NCBI Taxonomy" id="2485997"/>
    <lineage>
        <taxon>Bacteria</taxon>
        <taxon>Bacillati</taxon>
        <taxon>Bacillota</taxon>
        <taxon>Bacilli</taxon>
        <taxon>Lactobacillales</taxon>
        <taxon>Lactobacillaceae</taxon>
        <taxon>Agrilactobacillus</taxon>
    </lineage>
</organism>
<protein>
    <submittedName>
        <fullName evidence="1">Pyridoxamine 5'-phosphate oxidase family protein</fullName>
    </submittedName>
</protein>
<dbReference type="Pfam" id="PF12900">
    <property type="entry name" value="Pyridox_ox_2"/>
    <property type="match status" value="1"/>
</dbReference>
<dbReference type="InterPro" id="IPR012349">
    <property type="entry name" value="Split_barrel_FMN-bd"/>
</dbReference>
<gene>
    <name evidence="1" type="ORF">ACFQ5M_12770</name>
</gene>
<accession>A0ABW4JDA1</accession>
<dbReference type="InterPro" id="IPR024747">
    <property type="entry name" value="Pyridox_Oxase-rel"/>
</dbReference>
<reference evidence="2" key="1">
    <citation type="journal article" date="2019" name="Int. J. Syst. Evol. Microbiol.">
        <title>The Global Catalogue of Microorganisms (GCM) 10K type strain sequencing project: providing services to taxonomists for standard genome sequencing and annotation.</title>
        <authorList>
            <consortium name="The Broad Institute Genomics Platform"/>
            <consortium name="The Broad Institute Genome Sequencing Center for Infectious Disease"/>
            <person name="Wu L."/>
            <person name="Ma J."/>
        </authorList>
    </citation>
    <scope>NUCLEOTIDE SEQUENCE [LARGE SCALE GENOMIC DNA]</scope>
    <source>
        <strain evidence="2">CCM 8896</strain>
    </source>
</reference>
<keyword evidence="2" id="KW-1185">Reference proteome</keyword>
<sequence length="156" mass="17160">MFAEMRRQNRALAPEALPAVLEKAAYGILATIGTNGYPYGVPVSFVTKDGAIYFHCAPDVGQKVENLKHNAKVSFTVVGDTEVLPDKFSTKYESVIAFGEAVEVSGDVKQLALELLIQKYSQNFEAKGLKYIKAMSDKTAVYQIKVEHITGKARKK</sequence>
<dbReference type="PANTHER" id="PTHR34071:SF2">
    <property type="entry name" value="FLAVIN-NUCLEOTIDE-BINDING PROTEIN"/>
    <property type="match status" value="1"/>
</dbReference>
<dbReference type="Gene3D" id="2.30.110.10">
    <property type="entry name" value="Electron Transport, Fmn-binding Protein, Chain A"/>
    <property type="match status" value="1"/>
</dbReference>
<dbReference type="SUPFAM" id="SSF50475">
    <property type="entry name" value="FMN-binding split barrel"/>
    <property type="match status" value="1"/>
</dbReference>
<proteinExistence type="predicted"/>
<evidence type="ECO:0000313" key="2">
    <source>
        <dbReference type="Proteomes" id="UP001597267"/>
    </source>
</evidence>
<comment type="caution">
    <text evidence="1">The sequence shown here is derived from an EMBL/GenBank/DDBJ whole genome shotgun (WGS) entry which is preliminary data.</text>
</comment>
<dbReference type="EMBL" id="JBHTOP010000028">
    <property type="protein sequence ID" value="MFD1672967.1"/>
    <property type="molecule type" value="Genomic_DNA"/>
</dbReference>
<dbReference type="Proteomes" id="UP001597267">
    <property type="component" value="Unassembled WGS sequence"/>
</dbReference>
<dbReference type="RefSeq" id="WP_125715351.1">
    <property type="nucleotide sequence ID" value="NZ_JBHTOP010000028.1"/>
</dbReference>
<name>A0ABW4JDA1_9LACO</name>
<dbReference type="PANTHER" id="PTHR34071">
    <property type="entry name" value="5-NITROIMIDAZOLE ANTIBIOTICS RESISTANCE PROTEIN, NIMA-FAMILY-RELATED PROTEIN-RELATED"/>
    <property type="match status" value="1"/>
</dbReference>
<evidence type="ECO:0000313" key="1">
    <source>
        <dbReference type="EMBL" id="MFD1672967.1"/>
    </source>
</evidence>